<evidence type="ECO:0000313" key="15">
    <source>
        <dbReference type="EMBL" id="KFI90229.1"/>
    </source>
</evidence>
<gene>
    <name evidence="15" type="ORF">BRUM_1574</name>
</gene>
<evidence type="ECO:0000256" key="2">
    <source>
        <dbReference type="ARBA" id="ARBA00007441"/>
    </source>
</evidence>
<keyword evidence="6" id="KW-0255">Endonuclease</keyword>
<dbReference type="GO" id="GO:0008483">
    <property type="term" value="F:transaminase activity"/>
    <property type="evidence" value="ECO:0007669"/>
    <property type="project" value="UniProtKB-KW"/>
</dbReference>
<feature type="compositionally biased region" description="Polar residues" evidence="13">
    <location>
        <begin position="197"/>
        <end position="207"/>
    </location>
</feature>
<evidence type="ECO:0000256" key="9">
    <source>
        <dbReference type="ARBA" id="ARBA00022898"/>
    </source>
</evidence>
<feature type="compositionally biased region" description="Basic and acidic residues" evidence="13">
    <location>
        <begin position="19"/>
        <end position="28"/>
    </location>
</feature>
<evidence type="ECO:0000256" key="6">
    <source>
        <dbReference type="ARBA" id="ARBA00022759"/>
    </source>
</evidence>
<evidence type="ECO:0000259" key="14">
    <source>
        <dbReference type="Pfam" id="PF00155"/>
    </source>
</evidence>
<feature type="domain" description="Aminotransferase class I/classII large" evidence="14">
    <location>
        <begin position="236"/>
        <end position="589"/>
    </location>
</feature>
<dbReference type="EMBL" id="JGZL01000004">
    <property type="protein sequence ID" value="KFI90229.1"/>
    <property type="molecule type" value="Genomic_DNA"/>
</dbReference>
<evidence type="ECO:0000256" key="7">
    <source>
        <dbReference type="ARBA" id="ARBA00022763"/>
    </source>
</evidence>
<keyword evidence="7" id="KW-0227">DNA damage</keyword>
<dbReference type="PROSITE" id="PS00105">
    <property type="entry name" value="AA_TRANSFER_CLASS_1"/>
    <property type="match status" value="1"/>
</dbReference>
<dbReference type="InterPro" id="IPR004838">
    <property type="entry name" value="NHTrfase_class1_PyrdxlP-BS"/>
</dbReference>
<evidence type="ECO:0000256" key="4">
    <source>
        <dbReference type="ARBA" id="ARBA00022679"/>
    </source>
</evidence>
<dbReference type="InterPro" id="IPR015421">
    <property type="entry name" value="PyrdxlP-dep_Trfase_major"/>
</dbReference>
<dbReference type="STRING" id="78346.BRUM_1574"/>
<dbReference type="GO" id="GO:0016787">
    <property type="term" value="F:hydrolase activity"/>
    <property type="evidence" value="ECO:0007669"/>
    <property type="project" value="UniProtKB-KW"/>
</dbReference>
<protein>
    <recommendedName>
        <fullName evidence="12">Aminotransferase</fullName>
        <ecNumber evidence="12">2.6.1.-</ecNumber>
    </recommendedName>
</protein>
<comment type="similarity">
    <text evidence="11">Belongs to the Vsr family.</text>
</comment>
<proteinExistence type="inferred from homology"/>
<organism evidence="15 16">
    <name type="scientific">Bifidobacterium ruminantium</name>
    <dbReference type="NCBI Taxonomy" id="78346"/>
    <lineage>
        <taxon>Bacteria</taxon>
        <taxon>Bacillati</taxon>
        <taxon>Actinomycetota</taxon>
        <taxon>Actinomycetes</taxon>
        <taxon>Bifidobacteriales</taxon>
        <taxon>Bifidobacteriaceae</taxon>
        <taxon>Bifidobacterium</taxon>
    </lineage>
</organism>
<dbReference type="CDD" id="cd00609">
    <property type="entry name" value="AAT_like"/>
    <property type="match status" value="1"/>
</dbReference>
<dbReference type="GO" id="GO:0030170">
    <property type="term" value="F:pyridoxal phosphate binding"/>
    <property type="evidence" value="ECO:0007669"/>
    <property type="project" value="InterPro"/>
</dbReference>
<keyword evidence="10" id="KW-0234">DNA repair</keyword>
<dbReference type="AlphaFoldDB" id="A0A087D3X9"/>
<comment type="similarity">
    <text evidence="2 12">Belongs to the class-I pyridoxal-phosphate-dependent aminotransferase family.</text>
</comment>
<feature type="region of interest" description="Disordered" evidence="13">
    <location>
        <begin position="1"/>
        <end position="31"/>
    </location>
</feature>
<dbReference type="PANTHER" id="PTHR46383">
    <property type="entry name" value="ASPARTATE AMINOTRANSFERASE"/>
    <property type="match status" value="1"/>
</dbReference>
<keyword evidence="16" id="KW-1185">Reference proteome</keyword>
<keyword evidence="9" id="KW-0663">Pyridoxal phosphate</keyword>
<reference evidence="15 16" key="1">
    <citation type="submission" date="2014-03" db="EMBL/GenBank/DDBJ databases">
        <title>Genomics of Bifidobacteria.</title>
        <authorList>
            <person name="Ventura M."/>
            <person name="Milani C."/>
            <person name="Lugli G.A."/>
        </authorList>
    </citation>
    <scope>NUCLEOTIDE SEQUENCE [LARGE SCALE GENOMIC DNA]</scope>
    <source>
        <strain evidence="15 16">LMG 21811</strain>
    </source>
</reference>
<evidence type="ECO:0000313" key="16">
    <source>
        <dbReference type="Proteomes" id="UP000029078"/>
    </source>
</evidence>
<feature type="compositionally biased region" description="Basic and acidic residues" evidence="13">
    <location>
        <begin position="185"/>
        <end position="194"/>
    </location>
</feature>
<dbReference type="Pfam" id="PF03852">
    <property type="entry name" value="Vsr"/>
    <property type="match status" value="1"/>
</dbReference>
<dbReference type="eggNOG" id="COG3727">
    <property type="taxonomic scope" value="Bacteria"/>
</dbReference>
<keyword evidence="3 12" id="KW-0032">Aminotransferase</keyword>
<evidence type="ECO:0000256" key="11">
    <source>
        <dbReference type="ARBA" id="ARBA00029466"/>
    </source>
</evidence>
<dbReference type="CDD" id="cd00221">
    <property type="entry name" value="Vsr"/>
    <property type="match status" value="1"/>
</dbReference>
<evidence type="ECO:0000256" key="3">
    <source>
        <dbReference type="ARBA" id="ARBA00022576"/>
    </source>
</evidence>
<dbReference type="GO" id="GO:0006298">
    <property type="term" value="P:mismatch repair"/>
    <property type="evidence" value="ECO:0007669"/>
    <property type="project" value="InterPro"/>
</dbReference>
<dbReference type="eggNOG" id="COG0436">
    <property type="taxonomic scope" value="Bacteria"/>
</dbReference>
<evidence type="ECO:0000256" key="8">
    <source>
        <dbReference type="ARBA" id="ARBA00022801"/>
    </source>
</evidence>
<dbReference type="NCBIfam" id="TIGR00632">
    <property type="entry name" value="vsr"/>
    <property type="match status" value="1"/>
</dbReference>
<sequence>MTAGNSKRAHSKTKPRKTARPEKYERGTRSYTMSHIRGKDTSIERMVRSFLFAKGLRFRKNDKRYPGHPDVVLPKYHTLVFVNGCFWHMHEGCPKSARIPKSNVEFWTAKLLRNRERDMRQHAELEADGWNVIVVWECELGKKTRDERLERLYHEIVDERNVRRDGIHAGRSQIETDSNRLVSDGGRRDTERGRNGSMGNTENSARPQMSHRAQIANPFRAMVFGALADEMIANGTDVVKLSLGEPDFGAPPAVHDAMREQYDGRPLPYTAAMGLPELRQAISDFYRDRHHVDVDPKRIAITAGGSTALLLSAALTVNDGDEVLIADPSYPCNRELVRAFGGKVVDVPTSAANRFHLTPELCKEYWSDRTKAVMITSPSNPTGTTIAFDTLKAVCDLARERGAWRIVDETYLDLADREPDGSEVKSVLACDPDAIVCSSFSKFFGMTGWRLGWMVVPEYALEAMDDLATNFFLCAHTPTQHAALACFTPETLAVCEERRQELLERRRIVVDGLSEIGLPLEVEPNGAFYAYFNIFSTGLDAWTFCERALKEAHVALTPGRDFGEATADTHVRLSYAASREALREGLKRIGDFVAKLRG</sequence>
<dbReference type="GO" id="GO:0006520">
    <property type="term" value="P:amino acid metabolic process"/>
    <property type="evidence" value="ECO:0007669"/>
    <property type="project" value="InterPro"/>
</dbReference>
<dbReference type="Pfam" id="PF00155">
    <property type="entry name" value="Aminotran_1_2"/>
    <property type="match status" value="1"/>
</dbReference>
<keyword evidence="4 12" id="KW-0808">Transferase</keyword>
<feature type="compositionally biased region" description="Basic residues" evidence="13">
    <location>
        <begin position="7"/>
        <end position="18"/>
    </location>
</feature>
<dbReference type="GO" id="GO:0004519">
    <property type="term" value="F:endonuclease activity"/>
    <property type="evidence" value="ECO:0007669"/>
    <property type="project" value="UniProtKB-KW"/>
</dbReference>
<dbReference type="InterPro" id="IPR011335">
    <property type="entry name" value="Restrct_endonuc-II-like"/>
</dbReference>
<dbReference type="PANTHER" id="PTHR46383:SF2">
    <property type="entry name" value="AMINOTRANSFERASE"/>
    <property type="match status" value="1"/>
</dbReference>
<evidence type="ECO:0000256" key="5">
    <source>
        <dbReference type="ARBA" id="ARBA00022722"/>
    </source>
</evidence>
<dbReference type="SUPFAM" id="SSF53383">
    <property type="entry name" value="PLP-dependent transferases"/>
    <property type="match status" value="1"/>
</dbReference>
<dbReference type="Gene3D" id="3.40.640.10">
    <property type="entry name" value="Type I PLP-dependent aspartate aminotransferase-like (Major domain)"/>
    <property type="match status" value="1"/>
</dbReference>
<dbReference type="SUPFAM" id="SSF52980">
    <property type="entry name" value="Restriction endonuclease-like"/>
    <property type="match status" value="1"/>
</dbReference>
<evidence type="ECO:0000256" key="13">
    <source>
        <dbReference type="SAM" id="MobiDB-lite"/>
    </source>
</evidence>
<keyword evidence="5" id="KW-0540">Nuclease</keyword>
<dbReference type="InterPro" id="IPR050596">
    <property type="entry name" value="AspAT/PAT-like"/>
</dbReference>
<evidence type="ECO:0000256" key="10">
    <source>
        <dbReference type="ARBA" id="ARBA00023204"/>
    </source>
</evidence>
<evidence type="ECO:0000256" key="12">
    <source>
        <dbReference type="RuleBase" id="RU000481"/>
    </source>
</evidence>
<dbReference type="InterPro" id="IPR004839">
    <property type="entry name" value="Aminotransferase_I/II_large"/>
</dbReference>
<dbReference type="InterPro" id="IPR004603">
    <property type="entry name" value="DNA_mismatch_endonuc_vsr"/>
</dbReference>
<comment type="caution">
    <text evidence="15">The sequence shown here is derived from an EMBL/GenBank/DDBJ whole genome shotgun (WGS) entry which is preliminary data.</text>
</comment>
<accession>A0A087D3X9</accession>
<name>A0A087D3X9_BIFRU</name>
<keyword evidence="8" id="KW-0378">Hydrolase</keyword>
<evidence type="ECO:0000256" key="1">
    <source>
        <dbReference type="ARBA" id="ARBA00001933"/>
    </source>
</evidence>
<dbReference type="EC" id="2.6.1.-" evidence="12"/>
<comment type="cofactor">
    <cofactor evidence="1 12">
        <name>pyridoxal 5'-phosphate</name>
        <dbReference type="ChEBI" id="CHEBI:597326"/>
    </cofactor>
</comment>
<dbReference type="InterPro" id="IPR015424">
    <property type="entry name" value="PyrdxlP-dep_Trfase"/>
</dbReference>
<dbReference type="Gene3D" id="3.40.960.10">
    <property type="entry name" value="VSR Endonuclease"/>
    <property type="match status" value="1"/>
</dbReference>
<feature type="region of interest" description="Disordered" evidence="13">
    <location>
        <begin position="168"/>
        <end position="210"/>
    </location>
</feature>
<dbReference type="Proteomes" id="UP000029078">
    <property type="component" value="Unassembled WGS sequence"/>
</dbReference>